<reference evidence="3 4" key="1">
    <citation type="submission" date="2017-10" db="EMBL/GenBank/DDBJ databases">
        <title>The draft genome sequence of Lewinella nigricans NBRC 102662.</title>
        <authorList>
            <person name="Wang K."/>
        </authorList>
    </citation>
    <scope>NUCLEOTIDE SEQUENCE [LARGE SCALE GENOMIC DNA]</scope>
    <source>
        <strain evidence="3 4">NBRC 102662</strain>
    </source>
</reference>
<evidence type="ECO:0000313" key="3">
    <source>
        <dbReference type="EMBL" id="PHN02143.1"/>
    </source>
</evidence>
<keyword evidence="1" id="KW-0472">Membrane</keyword>
<accession>A0A2D0N320</accession>
<feature type="domain" description="Phosphatidic acid phosphatase type 2/haloperoxidase" evidence="2">
    <location>
        <begin position="97"/>
        <end position="215"/>
    </location>
</feature>
<dbReference type="PANTHER" id="PTHR14969:SF13">
    <property type="entry name" value="AT30094P"/>
    <property type="match status" value="1"/>
</dbReference>
<keyword evidence="4" id="KW-1185">Reference proteome</keyword>
<feature type="transmembrane region" description="Helical" evidence="1">
    <location>
        <begin position="200"/>
        <end position="219"/>
    </location>
</feature>
<dbReference type="RefSeq" id="WP_099154483.1">
    <property type="nucleotide sequence ID" value="NZ_PDUD01000044.1"/>
</dbReference>
<feature type="transmembrane region" description="Helical" evidence="1">
    <location>
        <begin position="21"/>
        <end position="43"/>
    </location>
</feature>
<sequence length="228" mass="26187">MVNIKQYLIDEFRRLRHHPRLGFYFVVILATAFLLLTTFVHLLPNSNIDVEFSEEMQEHQYPWLDAIMKAISWFGHPPVALAVVLGTALIFVVNGYKREALFIVLSIFSAGVAHLLKILVNRPRPTDDLVNIIESAKFQSFPSGHTVLYVAFFGFLAYLMHHLEKLPRRLRWTVGIFCLALIFSVPFSRVYLGAHWLTDVTAGFMVGLLCLYGIIRWYLKGKLVLAQH</sequence>
<dbReference type="Proteomes" id="UP000223913">
    <property type="component" value="Unassembled WGS sequence"/>
</dbReference>
<feature type="transmembrane region" description="Helical" evidence="1">
    <location>
        <begin position="140"/>
        <end position="160"/>
    </location>
</feature>
<name>A0A2D0N320_FLAN2</name>
<proteinExistence type="predicted"/>
<keyword evidence="1" id="KW-1133">Transmembrane helix</keyword>
<feature type="transmembrane region" description="Helical" evidence="1">
    <location>
        <begin position="100"/>
        <end position="120"/>
    </location>
</feature>
<dbReference type="OrthoDB" id="9773582at2"/>
<dbReference type="PANTHER" id="PTHR14969">
    <property type="entry name" value="SPHINGOSINE-1-PHOSPHATE PHOSPHOHYDROLASE"/>
    <property type="match status" value="1"/>
</dbReference>
<dbReference type="SMART" id="SM00014">
    <property type="entry name" value="acidPPc"/>
    <property type="match status" value="1"/>
</dbReference>
<evidence type="ECO:0000259" key="2">
    <source>
        <dbReference type="SMART" id="SM00014"/>
    </source>
</evidence>
<dbReference type="Gene3D" id="1.20.144.10">
    <property type="entry name" value="Phosphatidic acid phosphatase type 2/haloperoxidase"/>
    <property type="match status" value="2"/>
</dbReference>
<feature type="transmembrane region" description="Helical" evidence="1">
    <location>
        <begin position="70"/>
        <end position="93"/>
    </location>
</feature>
<organism evidence="3 4">
    <name type="scientific">Flavilitoribacter nigricans (strain ATCC 23147 / DSM 23189 / NBRC 102662 / NCIMB 1420 / SS-2)</name>
    <name type="common">Lewinella nigricans</name>
    <dbReference type="NCBI Taxonomy" id="1122177"/>
    <lineage>
        <taxon>Bacteria</taxon>
        <taxon>Pseudomonadati</taxon>
        <taxon>Bacteroidota</taxon>
        <taxon>Saprospiria</taxon>
        <taxon>Saprospirales</taxon>
        <taxon>Lewinellaceae</taxon>
        <taxon>Flavilitoribacter</taxon>
    </lineage>
</organism>
<evidence type="ECO:0000256" key="1">
    <source>
        <dbReference type="SAM" id="Phobius"/>
    </source>
</evidence>
<feature type="transmembrane region" description="Helical" evidence="1">
    <location>
        <begin position="172"/>
        <end position="194"/>
    </location>
</feature>
<dbReference type="InterPro" id="IPR000326">
    <property type="entry name" value="PAP2/HPO"/>
</dbReference>
<keyword evidence="1" id="KW-0812">Transmembrane</keyword>
<comment type="caution">
    <text evidence="3">The sequence shown here is derived from an EMBL/GenBank/DDBJ whole genome shotgun (WGS) entry which is preliminary data.</text>
</comment>
<evidence type="ECO:0000313" key="4">
    <source>
        <dbReference type="Proteomes" id="UP000223913"/>
    </source>
</evidence>
<dbReference type="Pfam" id="PF01569">
    <property type="entry name" value="PAP2"/>
    <property type="match status" value="1"/>
</dbReference>
<dbReference type="InterPro" id="IPR036938">
    <property type="entry name" value="PAP2/HPO_sf"/>
</dbReference>
<gene>
    <name evidence="3" type="ORF">CRP01_33685</name>
</gene>
<dbReference type="CDD" id="cd03392">
    <property type="entry name" value="PAP2_like_2"/>
    <property type="match status" value="1"/>
</dbReference>
<dbReference type="EMBL" id="PDUD01000044">
    <property type="protein sequence ID" value="PHN02143.1"/>
    <property type="molecule type" value="Genomic_DNA"/>
</dbReference>
<dbReference type="AlphaFoldDB" id="A0A2D0N320"/>
<protein>
    <recommendedName>
        <fullName evidence="2">Phosphatidic acid phosphatase type 2/haloperoxidase domain-containing protein</fullName>
    </recommendedName>
</protein>
<dbReference type="SUPFAM" id="SSF48317">
    <property type="entry name" value="Acid phosphatase/Vanadium-dependent haloperoxidase"/>
    <property type="match status" value="1"/>
</dbReference>